<keyword evidence="1" id="KW-0472">Membrane</keyword>
<feature type="transmembrane region" description="Helical" evidence="1">
    <location>
        <begin position="271"/>
        <end position="288"/>
    </location>
</feature>
<keyword evidence="1" id="KW-1133">Transmembrane helix</keyword>
<evidence type="ECO:0000313" key="2">
    <source>
        <dbReference type="EMBL" id="MBI5170510.1"/>
    </source>
</evidence>
<protein>
    <submittedName>
        <fullName evidence="2">Glycosyltransferase family 39 protein</fullName>
    </submittedName>
</protein>
<proteinExistence type="predicted"/>
<dbReference type="Proteomes" id="UP000696931">
    <property type="component" value="Unassembled WGS sequence"/>
</dbReference>
<accession>A0A933SFT3</accession>
<name>A0A933SFT3_UNCEI</name>
<reference evidence="2" key="1">
    <citation type="submission" date="2020-07" db="EMBL/GenBank/DDBJ databases">
        <title>Huge and variable diversity of episymbiotic CPR bacteria and DPANN archaea in groundwater ecosystems.</title>
        <authorList>
            <person name="He C.Y."/>
            <person name="Keren R."/>
            <person name="Whittaker M."/>
            <person name="Farag I.F."/>
            <person name="Doudna J."/>
            <person name="Cate J.H.D."/>
            <person name="Banfield J.F."/>
        </authorList>
    </citation>
    <scope>NUCLEOTIDE SEQUENCE</scope>
    <source>
        <strain evidence="2">NC_groundwater_1813_Pr3_B-0.1um_71_17</strain>
    </source>
</reference>
<feature type="transmembrane region" description="Helical" evidence="1">
    <location>
        <begin position="86"/>
        <end position="110"/>
    </location>
</feature>
<feature type="transmembrane region" description="Helical" evidence="1">
    <location>
        <begin position="300"/>
        <end position="318"/>
    </location>
</feature>
<evidence type="ECO:0000256" key="1">
    <source>
        <dbReference type="SAM" id="Phobius"/>
    </source>
</evidence>
<keyword evidence="1" id="KW-0812">Transmembrane</keyword>
<gene>
    <name evidence="2" type="ORF">HZA61_13565</name>
</gene>
<feature type="transmembrane region" description="Helical" evidence="1">
    <location>
        <begin position="349"/>
        <end position="369"/>
    </location>
</feature>
<dbReference type="AlphaFoldDB" id="A0A933SFT3"/>
<evidence type="ECO:0000313" key="3">
    <source>
        <dbReference type="Proteomes" id="UP000696931"/>
    </source>
</evidence>
<dbReference type="EMBL" id="JACRIW010000096">
    <property type="protein sequence ID" value="MBI5170510.1"/>
    <property type="molecule type" value="Genomic_DNA"/>
</dbReference>
<organism evidence="2 3">
    <name type="scientific">Eiseniibacteriota bacterium</name>
    <dbReference type="NCBI Taxonomy" id="2212470"/>
    <lineage>
        <taxon>Bacteria</taxon>
        <taxon>Candidatus Eiseniibacteriota</taxon>
    </lineage>
</organism>
<comment type="caution">
    <text evidence="2">The sequence shown here is derived from an EMBL/GenBank/DDBJ whole genome shotgun (WGS) entry which is preliminary data.</text>
</comment>
<sequence length="486" mass="52852">MAVLLLAGIAWGLHPQSSWDVDNTAPGSVLKAIAQKFGPRWSSSYGPVPYFTMAVPMVPMLVAFKFSHELGTPSGTYPWGFAHPEFSVNALTLGARATTVLAALLIVAMAMREARRRGSGRAWVAALLLAGSATFTYYARTSNVDMHYLFWAWAAFHLAEHGRRARTLALAGVCAAFAVCTKEQAAPFALVATLVAMKRAPQLSPNAGWRAALLPPFAAAVAYAVAWRLPFGLPGWREHLRFVFEDARYERTFDATASGFAQLALRTLEQVPLALGWALVMSLVFVVMRRLPWRGLEARAIACALYLIVFVGSIGYVYPRFLMPLLLIAVPLGVRAFDVLCAGMGRTSILAYALIALTGGPALTLTQALDSRLAAERWLAPKLAAGATVELAGNPHFQARVPLERVHVLKPDSLAAAPRAPRADLVLMSAMDAAYFERDSAVAAAFVAPLRDPARWTAHVFEPPFTARYTHGLPVSPRVTVYERRR</sequence>
<feature type="transmembrane region" description="Helical" evidence="1">
    <location>
        <begin position="207"/>
        <end position="226"/>
    </location>
</feature>